<reference evidence="1" key="1">
    <citation type="submission" date="2023-10" db="EMBL/GenBank/DDBJ databases">
        <authorList>
            <person name="Noh H."/>
        </authorList>
    </citation>
    <scope>NUCLEOTIDE SEQUENCE</scope>
    <source>
        <strain evidence="1">DUCC4014</strain>
    </source>
</reference>
<keyword evidence="2" id="KW-1185">Reference proteome</keyword>
<dbReference type="InterPro" id="IPR011990">
    <property type="entry name" value="TPR-like_helical_dom_sf"/>
</dbReference>
<evidence type="ECO:0000313" key="1">
    <source>
        <dbReference type="EMBL" id="WOO76823.1"/>
    </source>
</evidence>
<dbReference type="Gene3D" id="1.25.40.10">
    <property type="entry name" value="Tetratricopeptide repeat domain"/>
    <property type="match status" value="1"/>
</dbReference>
<proteinExistence type="predicted"/>
<protein>
    <submittedName>
        <fullName evidence="1">Uncharacterized protein</fullName>
    </submittedName>
</protein>
<accession>A0AAF0Y509</accession>
<dbReference type="Proteomes" id="UP000827549">
    <property type="component" value="Chromosome 1"/>
</dbReference>
<dbReference type="EMBL" id="CP086714">
    <property type="protein sequence ID" value="WOO76823.1"/>
    <property type="molecule type" value="Genomic_DNA"/>
</dbReference>
<evidence type="ECO:0000313" key="2">
    <source>
        <dbReference type="Proteomes" id="UP000827549"/>
    </source>
</evidence>
<name>A0AAF0Y509_9TREE</name>
<dbReference type="RefSeq" id="XP_062622855.1">
    <property type="nucleotide sequence ID" value="XM_062766871.1"/>
</dbReference>
<dbReference type="GeneID" id="87803696"/>
<sequence length="711" mass="77977">MDADQYMGAGNALALVPPGTALSVDMLFYVLSLWPSARSQATVLRLIGELDGESIATHMRLIVAYIGAAGLNQTLVFVRPAVELALRRIDEALAADLTNETAAKAVENTITYHDALLRALTAYSTKDAYYRDARDLPPHVQHLVGVVVKHLIASLDSVPSSSSAEQRPSIGQRSATLDALFSPRMLVPESVPALIAHCESTGVRMKPAYWRQATIIAVYGEDHDAAVEYVSRLEQGEEGHELAHLLITARVKTNVTEIIETLVPLLQADRTEKAVADSEDGGPSTVERAWCFLLSRACADPAVTSQEIVNLANTVPEWAISAFSLTPTIYALTERGDVDTALEIWGDLVHRHRLAGRKMRRQLIDAAALSVGADAMYASEEEGADDPLARSIKLVDFYAAVGTLAARDAMSDTTDAVPLDTQVLNTLLRLCERAGRPGTAFRLWHAAPLRWGVKHDDISLTLLLNTARHNSHDGELDLFRQRLRLLRDALGTQHSDDEVAAEPTTRRDAEWRTGPSTVLIDGPRYTWRDEHGSVRPHEKARAVFRDVVLGNWPSLLSVRSPLDHPTGAFATFSGFISPPSALAADDGEHPHPPPSGDAKYPHIIPTQASWNSYVGLLGGFDRVPEIPAALAWMRALATPPWRQTMAVALMHIGEHEGPRRRVRWASGETALARDEEIMRAWLVEWLGEDAVPTEEEVAEYRRARTSQPLTS</sequence>
<organism evidence="1 2">
    <name type="scientific">Vanrija pseudolonga</name>
    <dbReference type="NCBI Taxonomy" id="143232"/>
    <lineage>
        <taxon>Eukaryota</taxon>
        <taxon>Fungi</taxon>
        <taxon>Dikarya</taxon>
        <taxon>Basidiomycota</taxon>
        <taxon>Agaricomycotina</taxon>
        <taxon>Tremellomycetes</taxon>
        <taxon>Trichosporonales</taxon>
        <taxon>Trichosporonaceae</taxon>
        <taxon>Vanrija</taxon>
    </lineage>
</organism>
<dbReference type="AlphaFoldDB" id="A0AAF0Y509"/>
<gene>
    <name evidence="1" type="ORF">LOC62_01G000438</name>
</gene>